<proteinExistence type="predicted"/>
<reference evidence="2" key="1">
    <citation type="journal article" date="2022" name="Mol. Ecol. Resour.">
        <title>The genomes of chicory, endive, great burdock and yacon provide insights into Asteraceae palaeo-polyploidization history and plant inulin production.</title>
        <authorList>
            <person name="Fan W."/>
            <person name="Wang S."/>
            <person name="Wang H."/>
            <person name="Wang A."/>
            <person name="Jiang F."/>
            <person name="Liu H."/>
            <person name="Zhao H."/>
            <person name="Xu D."/>
            <person name="Zhang Y."/>
        </authorList>
    </citation>
    <scope>NUCLEOTIDE SEQUENCE [LARGE SCALE GENOMIC DNA]</scope>
    <source>
        <strain evidence="2">cv. Yunnan</strain>
    </source>
</reference>
<evidence type="ECO:0000313" key="1">
    <source>
        <dbReference type="EMBL" id="KAI3796417.1"/>
    </source>
</evidence>
<organism evidence="1 2">
    <name type="scientific">Smallanthus sonchifolius</name>
    <dbReference type="NCBI Taxonomy" id="185202"/>
    <lineage>
        <taxon>Eukaryota</taxon>
        <taxon>Viridiplantae</taxon>
        <taxon>Streptophyta</taxon>
        <taxon>Embryophyta</taxon>
        <taxon>Tracheophyta</taxon>
        <taxon>Spermatophyta</taxon>
        <taxon>Magnoliopsida</taxon>
        <taxon>eudicotyledons</taxon>
        <taxon>Gunneridae</taxon>
        <taxon>Pentapetalae</taxon>
        <taxon>asterids</taxon>
        <taxon>campanulids</taxon>
        <taxon>Asterales</taxon>
        <taxon>Asteraceae</taxon>
        <taxon>Asteroideae</taxon>
        <taxon>Heliantheae alliance</taxon>
        <taxon>Millerieae</taxon>
        <taxon>Smallanthus</taxon>
    </lineage>
</organism>
<dbReference type="EMBL" id="CM042029">
    <property type="protein sequence ID" value="KAI3796417.1"/>
    <property type="molecule type" value="Genomic_DNA"/>
</dbReference>
<keyword evidence="2" id="KW-1185">Reference proteome</keyword>
<protein>
    <submittedName>
        <fullName evidence="1">Uncharacterized protein</fullName>
    </submittedName>
</protein>
<gene>
    <name evidence="1" type="ORF">L1987_39087</name>
</gene>
<comment type="caution">
    <text evidence="1">The sequence shown here is derived from an EMBL/GenBank/DDBJ whole genome shotgun (WGS) entry which is preliminary data.</text>
</comment>
<accession>A0ACB9HKV0</accession>
<reference evidence="1 2" key="2">
    <citation type="journal article" date="2022" name="Mol. Ecol. Resour.">
        <title>The genomes of chicory, endive, great burdock and yacon provide insights into Asteraceae paleo-polyploidization history and plant inulin production.</title>
        <authorList>
            <person name="Fan W."/>
            <person name="Wang S."/>
            <person name="Wang H."/>
            <person name="Wang A."/>
            <person name="Jiang F."/>
            <person name="Liu H."/>
            <person name="Zhao H."/>
            <person name="Xu D."/>
            <person name="Zhang Y."/>
        </authorList>
    </citation>
    <scope>NUCLEOTIDE SEQUENCE [LARGE SCALE GENOMIC DNA]</scope>
    <source>
        <strain evidence="2">cv. Yunnan</strain>
        <tissue evidence="1">Leaves</tissue>
    </source>
</reference>
<dbReference type="Proteomes" id="UP001056120">
    <property type="component" value="Linkage Group LG12"/>
</dbReference>
<evidence type="ECO:0000313" key="2">
    <source>
        <dbReference type="Proteomes" id="UP001056120"/>
    </source>
</evidence>
<name>A0ACB9HKV0_9ASTR</name>
<sequence length="390" mass="42511">MASYSSSRLFAAFLVLLWSCRLYANGCYPSLFSFGDSIADTGNLKQLAATSNDGTFFPCVPPYGKDFIGHSTGRCSNGRLIVDFLAESLGLPLLPPYFHGQGTGGVVEPRKGVNYAVCSATALDASISEAGSSDRPVLNASLGVQLSWFKESLLSICGNTSDCRNFIGRSLILVGEIGGADYSHILQAGKLIDDLEPYVTLVIDVIASTINELIEMGARTLVVPGNFPIGCFPSYLATTGPDNQEYDPITGCLTKFNEFAEYHNKMLQTKLIQIRELNPDVVIMYADYYNSLMQIYRSPHEYGFTNNGTLKACCGCGGPFNYNMTIGRCGDACTILCDEPDTYISWDGMHLTERAYKLVFKSLFQGPYTTPEFYSMCPTSTSQAKLSSSL</sequence>